<evidence type="ECO:0000313" key="4">
    <source>
        <dbReference type="Proteomes" id="UP000263517"/>
    </source>
</evidence>
<evidence type="ECO:0000256" key="1">
    <source>
        <dbReference type="SAM" id="MobiDB-lite"/>
    </source>
</evidence>
<dbReference type="EMBL" id="DNAN01000247">
    <property type="protein sequence ID" value="HAW75483.1"/>
    <property type="molecule type" value="Genomic_DNA"/>
</dbReference>
<dbReference type="AlphaFoldDB" id="A0A349TPD0"/>
<organism evidence="3 4">
    <name type="scientific">Alteromonas australica</name>
    <dbReference type="NCBI Taxonomy" id="589873"/>
    <lineage>
        <taxon>Bacteria</taxon>
        <taxon>Pseudomonadati</taxon>
        <taxon>Pseudomonadota</taxon>
        <taxon>Gammaproteobacteria</taxon>
        <taxon>Alteromonadales</taxon>
        <taxon>Alteromonadaceae</taxon>
        <taxon>Alteromonas/Salinimonas group</taxon>
        <taxon>Alteromonas</taxon>
    </lineage>
</organism>
<protein>
    <recommendedName>
        <fullName evidence="2">Putative endonuclease Z1 domain-containing protein</fullName>
    </recommendedName>
</protein>
<sequence length="1054" mass="119123">MLNFQFEYQNAIKHQFARHQKEFTSGSLSKFLGESYGKTKDAVMAIANLSGWPSIPDETFEEYFDAIRKEVLATTVTTVDDLNILSKNKNTWLNGSRNKEIKWNYTSRYLKHLSNTGRADTVVREIEVSSKKILGKLGDPKGENSFLIKGLVEGDVQSGKTGNFNAVINRAIDAGYRLIVVLSGLMDDLRVQTQERIQLDVIGEGKKGKVGVGLIESFGTDVGSAVQQVNSITSEDADFSSPLEKANFSMKPINILVCKKNVSILKNLLIWINENLPEGESKHATPFLLIDDEADNASLNNEGHKGREYASKINGHIRALLDLFHKRSYLGYTATPFANVIQDRNEIPDNAWELTYKTKQQDKSVKFSQINNLFPDDFIVQLNSPTNYVGAQRIFETLSDDGVPKLPVVFPIDDYSDDFPSRVLEVAEDEVIGVERFDSKPDWERKVGKFGTYKDFISYSDYRKGTRAAKAIDKFPKNLPDSLKHSVMCFILGIAVRELRQPKMLTSNLYQPHNTMLVHISRFTAWQSTTKRLLKSYYSDLISRLVMDKPNAPGSVYLEFEKVWRRYYHDIVLNVREYLPKGYVDEFMTPTSFNSVLPGLIDAAKNIDILALNSQTNDELDYKKSNPKKVIAIGGNRLSRGFTLEGLITSYFVRTTNYSDSLLQMGRWFGYRPGYLDCCKLFTSQDLIDRYDSTTLCVEELKAEFKKMDDLGRTPSDFELRVRTHEGVLQITRPSILKNTELVKWSYQDSLQMSTSINVEKDHISNVWKAFKTKLSPLMADAELKGTLLCKQVNSELILEILKDQNNFDPTKCELMAAYIKKCNEKGLLENWTIAVKTTGTSKSSNGLGKLSTAESGLPIDVTLAVRRGPKPGERFFDELMKDSVFKATSKSANIMSSGRDMAAAITETTANMADIEYYNEQASGLMKLNPTLSENEALKKAKQKNVPERVYREKLSPEEGILIVYLFDSYYSFRQEKGQEMREYSAWVKEKGIELNTPLVGFAVGFPPISRNQDPSGVYVKGDYNLQEEPELEEEDCNDFEQGGSALPDDVNS</sequence>
<dbReference type="InterPro" id="IPR018310">
    <property type="entry name" value="Put_endonuclease_Z1-dom"/>
</dbReference>
<evidence type="ECO:0000313" key="3">
    <source>
        <dbReference type="EMBL" id="HAW75483.1"/>
    </source>
</evidence>
<dbReference type="Proteomes" id="UP000263517">
    <property type="component" value="Unassembled WGS sequence"/>
</dbReference>
<evidence type="ECO:0000259" key="2">
    <source>
        <dbReference type="Pfam" id="PF10593"/>
    </source>
</evidence>
<comment type="caution">
    <text evidence="3">The sequence shown here is derived from an EMBL/GenBank/DDBJ whole genome shotgun (WGS) entry which is preliminary data.</text>
</comment>
<proteinExistence type="predicted"/>
<name>A0A349TPD0_9ALTE</name>
<feature type="compositionally biased region" description="Acidic residues" evidence="1">
    <location>
        <begin position="1031"/>
        <end position="1040"/>
    </location>
</feature>
<gene>
    <name evidence="3" type="ORF">DCW74_07090</name>
</gene>
<dbReference type="RefSeq" id="WP_196897830.1">
    <property type="nucleotide sequence ID" value="NZ_CALBIY010000052.1"/>
</dbReference>
<reference evidence="3 4" key="1">
    <citation type="journal article" date="2018" name="Nat. Biotechnol.">
        <title>A standardized bacterial taxonomy based on genome phylogeny substantially revises the tree of life.</title>
        <authorList>
            <person name="Parks D.H."/>
            <person name="Chuvochina M."/>
            <person name="Waite D.W."/>
            <person name="Rinke C."/>
            <person name="Skarshewski A."/>
            <person name="Chaumeil P.A."/>
            <person name="Hugenholtz P."/>
        </authorList>
    </citation>
    <scope>NUCLEOTIDE SEQUENCE [LARGE SCALE GENOMIC DNA]</scope>
    <source>
        <strain evidence="3">UBA11978</strain>
    </source>
</reference>
<accession>A0A349TPD0</accession>
<dbReference type="Pfam" id="PF10593">
    <property type="entry name" value="Z1"/>
    <property type="match status" value="1"/>
</dbReference>
<feature type="region of interest" description="Disordered" evidence="1">
    <location>
        <begin position="1031"/>
        <end position="1054"/>
    </location>
</feature>
<feature type="domain" description="Putative endonuclease Z1" evidence="2">
    <location>
        <begin position="482"/>
        <end position="728"/>
    </location>
</feature>